<evidence type="ECO:0000256" key="1">
    <source>
        <dbReference type="ARBA" id="ARBA00006541"/>
    </source>
</evidence>
<evidence type="ECO:0000313" key="7">
    <source>
        <dbReference type="Proteomes" id="UP000604046"/>
    </source>
</evidence>
<protein>
    <recommendedName>
        <fullName evidence="3">mannitol 2-dehydrogenase</fullName>
        <ecNumber evidence="3">1.1.1.67</ecNumber>
    </recommendedName>
</protein>
<comment type="similarity">
    <text evidence="1">Belongs to the mannitol dehydrogenase family.</text>
</comment>
<dbReference type="InterPro" id="IPR008927">
    <property type="entry name" value="6-PGluconate_DH-like_C_sf"/>
</dbReference>
<dbReference type="InterPro" id="IPR013131">
    <property type="entry name" value="Mannitol_DH_N"/>
</dbReference>
<evidence type="ECO:0000259" key="5">
    <source>
        <dbReference type="Pfam" id="PF01232"/>
    </source>
</evidence>
<organism evidence="6 7">
    <name type="scientific">Symbiodinium natans</name>
    <dbReference type="NCBI Taxonomy" id="878477"/>
    <lineage>
        <taxon>Eukaryota</taxon>
        <taxon>Sar</taxon>
        <taxon>Alveolata</taxon>
        <taxon>Dinophyceae</taxon>
        <taxon>Suessiales</taxon>
        <taxon>Symbiodiniaceae</taxon>
        <taxon>Symbiodinium</taxon>
    </lineage>
</organism>
<comment type="caution">
    <text evidence="6">The sequence shown here is derived from an EMBL/GenBank/DDBJ whole genome shotgun (WGS) entry which is preliminary data.</text>
</comment>
<dbReference type="InterPro" id="IPR050988">
    <property type="entry name" value="Mannitol_DH/Oxidoreductase"/>
</dbReference>
<name>A0A812K9F1_9DINO</name>
<evidence type="ECO:0000256" key="4">
    <source>
        <dbReference type="ARBA" id="ARBA00047733"/>
    </source>
</evidence>
<dbReference type="InterPro" id="IPR000669">
    <property type="entry name" value="Mannitol_DH"/>
</dbReference>
<dbReference type="Proteomes" id="UP000604046">
    <property type="component" value="Unassembled WGS sequence"/>
</dbReference>
<dbReference type="InterPro" id="IPR013328">
    <property type="entry name" value="6PGD_dom2"/>
</dbReference>
<dbReference type="OrthoDB" id="424895at2759"/>
<evidence type="ECO:0000313" key="6">
    <source>
        <dbReference type="EMBL" id="CAE7220153.1"/>
    </source>
</evidence>
<dbReference type="Gene3D" id="3.40.50.720">
    <property type="entry name" value="NAD(P)-binding Rossmann-like Domain"/>
    <property type="match status" value="1"/>
</dbReference>
<proteinExistence type="inferred from homology"/>
<keyword evidence="7" id="KW-1185">Reference proteome</keyword>
<gene>
    <name evidence="6" type="primary">MAN2</name>
    <name evidence="6" type="ORF">SNAT2548_LOCUS8024</name>
</gene>
<dbReference type="EC" id="1.1.1.67" evidence="3"/>
<dbReference type="Pfam" id="PF01232">
    <property type="entry name" value="Mannitol_dh"/>
    <property type="match status" value="1"/>
</dbReference>
<comment type="catalytic activity">
    <reaction evidence="4">
        <text>D-mannitol + NAD(+) = D-fructose + NADH + H(+)</text>
        <dbReference type="Rhea" id="RHEA:12084"/>
        <dbReference type="ChEBI" id="CHEBI:15378"/>
        <dbReference type="ChEBI" id="CHEBI:16899"/>
        <dbReference type="ChEBI" id="CHEBI:37721"/>
        <dbReference type="ChEBI" id="CHEBI:57540"/>
        <dbReference type="ChEBI" id="CHEBI:57945"/>
        <dbReference type="EC" id="1.1.1.67"/>
    </reaction>
</comment>
<accession>A0A812K9F1</accession>
<keyword evidence="2" id="KW-0560">Oxidoreductase</keyword>
<dbReference type="SUPFAM" id="SSF51735">
    <property type="entry name" value="NAD(P)-binding Rossmann-fold domains"/>
    <property type="match status" value="1"/>
</dbReference>
<dbReference type="PRINTS" id="PR00084">
    <property type="entry name" value="MTLDHDRGNASE"/>
</dbReference>
<dbReference type="SUPFAM" id="SSF48179">
    <property type="entry name" value="6-phosphogluconate dehydrogenase C-terminal domain-like"/>
    <property type="match status" value="1"/>
</dbReference>
<dbReference type="InterPro" id="IPR036291">
    <property type="entry name" value="NAD(P)-bd_dom_sf"/>
</dbReference>
<evidence type="ECO:0000256" key="3">
    <source>
        <dbReference type="ARBA" id="ARBA00038970"/>
    </source>
</evidence>
<reference evidence="6" key="1">
    <citation type="submission" date="2021-02" db="EMBL/GenBank/DDBJ databases">
        <authorList>
            <person name="Dougan E. K."/>
            <person name="Rhodes N."/>
            <person name="Thang M."/>
            <person name="Chan C."/>
        </authorList>
    </citation>
    <scope>NUCLEOTIDE SEQUENCE</scope>
</reference>
<feature type="domain" description="Mannitol dehydrogenase N-terminal" evidence="5">
    <location>
        <begin position="34"/>
        <end position="297"/>
    </location>
</feature>
<dbReference type="GO" id="GO:0050086">
    <property type="term" value="F:mannitol 2-dehydrogenase activity"/>
    <property type="evidence" value="ECO:0007669"/>
    <property type="project" value="UniProtKB-EC"/>
</dbReference>
<sequence>MAVSLSVDTLNWHCPPWGGLVHGPSYDRKAVTPGIVHIGLAESHRAHQAHFVDEILSSGQVDCLSWGISGVSLPDDLHLHHAMKEQSGMYVLCTRNAQEPRARIIGAYCEYLSAPEQHTAILDRLQADTTKIISLCMKDSDALDAEALDDSSEDVQSDLQALKSMLACADAAQPSSAVPLKTAPAYLVAAAALRRKRGAPPVAVLSCDAVPRNGERCASAVALLAQKSGGDELVQYIQQEWRFPSSVCDRIVYRLTPTVLQDLHRASGVADKGPVACEDFVRWVVEDQFPSGRPAWESVLGDACVFVEDAGPFSDLHLKVFEGARQLVAYAGVLLGYRRVNEAIAEPVVATFVQRYWAVVLAHGVTASTEDGQVYQAEAFDRLSQSDEELLTIAEEGCHKICRFCMGLIPNLPPMDTPTIKPIVQLLCLWVRYLTASADETETSYEHSADGRLEVLQPLAESLWQNAVKSVKGEKGETIRKQPPREETKAFVTTAFPTVNFSATVLVEVMASQLIALRANGVTSFLTPLGK</sequence>
<dbReference type="PANTHER" id="PTHR43362">
    <property type="entry name" value="MANNITOL DEHYDROGENASE DSF1-RELATED"/>
    <property type="match status" value="1"/>
</dbReference>
<dbReference type="EMBL" id="CAJNDS010000577">
    <property type="protein sequence ID" value="CAE7220153.1"/>
    <property type="molecule type" value="Genomic_DNA"/>
</dbReference>
<dbReference type="Gene3D" id="1.10.1040.10">
    <property type="entry name" value="N-(1-d-carboxylethyl)-l-norvaline Dehydrogenase, domain 2"/>
    <property type="match status" value="1"/>
</dbReference>
<dbReference type="AlphaFoldDB" id="A0A812K9F1"/>
<evidence type="ECO:0000256" key="2">
    <source>
        <dbReference type="ARBA" id="ARBA00023002"/>
    </source>
</evidence>
<dbReference type="PANTHER" id="PTHR43362:SF1">
    <property type="entry name" value="MANNITOL DEHYDROGENASE 2-RELATED"/>
    <property type="match status" value="1"/>
</dbReference>